<comment type="caution">
    <text evidence="2">The sequence shown here is derived from an EMBL/GenBank/DDBJ whole genome shotgun (WGS) entry which is preliminary data.</text>
</comment>
<name>A0ABS3C6A1_9BACT</name>
<sequence length="117" mass="12281">MKPLLPLLLFFLLFGLVAQAQTAVDVSGKWNLTVDTDAGSGTPTFLLKQEGEKITGTYSGQLGEAPLTGTIKGGVIHIEFAVEGNKITYDGKASSTEMEGKVDLAGMATGTFKGKKD</sequence>
<evidence type="ECO:0000313" key="2">
    <source>
        <dbReference type="EMBL" id="MBN7812370.1"/>
    </source>
</evidence>
<dbReference type="Proteomes" id="UP000664317">
    <property type="component" value="Unassembled WGS sequence"/>
</dbReference>
<reference evidence="2 3" key="1">
    <citation type="submission" date="2021-03" db="EMBL/GenBank/DDBJ databases">
        <title>novel species isolated from a fishpond in China.</title>
        <authorList>
            <person name="Lu H."/>
            <person name="Cai Z."/>
        </authorList>
    </citation>
    <scope>NUCLEOTIDE SEQUENCE [LARGE SCALE GENOMIC DNA]</scope>
    <source>
        <strain evidence="2 3">H41</strain>
    </source>
</reference>
<feature type="chain" id="PRO_5046659571" evidence="1">
    <location>
        <begin position="21"/>
        <end position="117"/>
    </location>
</feature>
<gene>
    <name evidence="2" type="ORF">J0A68_15565</name>
</gene>
<dbReference type="EMBL" id="JAFKCT010000007">
    <property type="protein sequence ID" value="MBN7812370.1"/>
    <property type="molecule type" value="Genomic_DNA"/>
</dbReference>
<evidence type="ECO:0000313" key="3">
    <source>
        <dbReference type="Proteomes" id="UP000664317"/>
    </source>
</evidence>
<dbReference type="RefSeq" id="WP_206579153.1">
    <property type="nucleotide sequence ID" value="NZ_JAFKCT010000007.1"/>
</dbReference>
<protein>
    <submittedName>
        <fullName evidence="2">Uncharacterized protein</fullName>
    </submittedName>
</protein>
<keyword evidence="1" id="KW-0732">Signal</keyword>
<feature type="signal peptide" evidence="1">
    <location>
        <begin position="1"/>
        <end position="20"/>
    </location>
</feature>
<proteinExistence type="predicted"/>
<organism evidence="2 3">
    <name type="scientific">Algoriphagus oliviformis</name>
    <dbReference type="NCBI Taxonomy" id="2811231"/>
    <lineage>
        <taxon>Bacteria</taxon>
        <taxon>Pseudomonadati</taxon>
        <taxon>Bacteroidota</taxon>
        <taxon>Cytophagia</taxon>
        <taxon>Cytophagales</taxon>
        <taxon>Cyclobacteriaceae</taxon>
        <taxon>Algoriphagus</taxon>
    </lineage>
</organism>
<keyword evidence="3" id="KW-1185">Reference proteome</keyword>
<accession>A0ABS3C6A1</accession>
<evidence type="ECO:0000256" key="1">
    <source>
        <dbReference type="SAM" id="SignalP"/>
    </source>
</evidence>